<feature type="compositionally biased region" description="Basic and acidic residues" evidence="1">
    <location>
        <begin position="26"/>
        <end position="35"/>
    </location>
</feature>
<sequence length="35" mass="4036">MPRTVTPPHHPWRAHSLPSWAQPWDTEGRGDTCVE</sequence>
<accession>A0A0A9BN05</accession>
<feature type="region of interest" description="Disordered" evidence="1">
    <location>
        <begin position="1"/>
        <end position="35"/>
    </location>
</feature>
<reference evidence="2" key="1">
    <citation type="submission" date="2014-09" db="EMBL/GenBank/DDBJ databases">
        <authorList>
            <person name="Magalhaes I.L.F."/>
            <person name="Oliveira U."/>
            <person name="Santos F.R."/>
            <person name="Vidigal T.H.D.A."/>
            <person name="Brescovit A.D."/>
            <person name="Santos A.J."/>
        </authorList>
    </citation>
    <scope>NUCLEOTIDE SEQUENCE</scope>
    <source>
        <tissue evidence="2">Shoot tissue taken approximately 20 cm above the soil surface</tissue>
    </source>
</reference>
<protein>
    <submittedName>
        <fullName evidence="2">Uncharacterized protein</fullName>
    </submittedName>
</protein>
<evidence type="ECO:0000313" key="2">
    <source>
        <dbReference type="EMBL" id="JAD64756.1"/>
    </source>
</evidence>
<evidence type="ECO:0000256" key="1">
    <source>
        <dbReference type="SAM" id="MobiDB-lite"/>
    </source>
</evidence>
<dbReference type="AlphaFoldDB" id="A0A0A9BN05"/>
<organism evidence="2">
    <name type="scientific">Arundo donax</name>
    <name type="common">Giant reed</name>
    <name type="synonym">Donax arundinaceus</name>
    <dbReference type="NCBI Taxonomy" id="35708"/>
    <lineage>
        <taxon>Eukaryota</taxon>
        <taxon>Viridiplantae</taxon>
        <taxon>Streptophyta</taxon>
        <taxon>Embryophyta</taxon>
        <taxon>Tracheophyta</taxon>
        <taxon>Spermatophyta</taxon>
        <taxon>Magnoliopsida</taxon>
        <taxon>Liliopsida</taxon>
        <taxon>Poales</taxon>
        <taxon>Poaceae</taxon>
        <taxon>PACMAD clade</taxon>
        <taxon>Arundinoideae</taxon>
        <taxon>Arundineae</taxon>
        <taxon>Arundo</taxon>
    </lineage>
</organism>
<dbReference type="EMBL" id="GBRH01233139">
    <property type="protein sequence ID" value="JAD64756.1"/>
    <property type="molecule type" value="Transcribed_RNA"/>
</dbReference>
<proteinExistence type="predicted"/>
<reference evidence="2" key="2">
    <citation type="journal article" date="2015" name="Data Brief">
        <title>Shoot transcriptome of the giant reed, Arundo donax.</title>
        <authorList>
            <person name="Barrero R.A."/>
            <person name="Guerrero F.D."/>
            <person name="Moolhuijzen P."/>
            <person name="Goolsby J.A."/>
            <person name="Tidwell J."/>
            <person name="Bellgard S.E."/>
            <person name="Bellgard M.I."/>
        </authorList>
    </citation>
    <scope>NUCLEOTIDE SEQUENCE</scope>
    <source>
        <tissue evidence="2">Shoot tissue taken approximately 20 cm above the soil surface</tissue>
    </source>
</reference>
<name>A0A0A9BN05_ARUDO</name>